<dbReference type="GO" id="GO:0019632">
    <property type="term" value="P:shikimate metabolic process"/>
    <property type="evidence" value="ECO:0007669"/>
    <property type="project" value="TreeGrafter"/>
</dbReference>
<keyword evidence="1" id="KW-0812">Transmembrane</keyword>
<dbReference type="EMBL" id="BAUL01000035">
    <property type="protein sequence ID" value="GAD92701.1"/>
    <property type="molecule type" value="Genomic_DNA"/>
</dbReference>
<dbReference type="InParanoid" id="V5FSP0"/>
<dbReference type="InterPro" id="IPR022893">
    <property type="entry name" value="Shikimate_DH_fam"/>
</dbReference>
<dbReference type="SUPFAM" id="SSF53223">
    <property type="entry name" value="Aminoacid dehydrogenase-like, N-terminal domain"/>
    <property type="match status" value="1"/>
</dbReference>
<feature type="domain" description="Shikimate dehydrogenase substrate binding N-terminal" evidence="3">
    <location>
        <begin position="99"/>
        <end position="179"/>
    </location>
</feature>
<dbReference type="InterPro" id="IPR036291">
    <property type="entry name" value="NAD(P)-bd_dom_sf"/>
</dbReference>
<gene>
    <name evidence="5" type="ORF">PVAR5_1294</name>
</gene>
<keyword evidence="1" id="KW-0472">Membrane</keyword>
<comment type="caution">
    <text evidence="5">The sequence shown here is derived from an EMBL/GenBank/DDBJ whole genome shotgun (WGS) entry which is preliminary data.</text>
</comment>
<dbReference type="GO" id="GO:0009423">
    <property type="term" value="P:chorismate biosynthetic process"/>
    <property type="evidence" value="ECO:0007669"/>
    <property type="project" value="UniProtKB-UniPathway"/>
</dbReference>
<dbReference type="GO" id="GO:0004764">
    <property type="term" value="F:shikimate 3-dehydrogenase (NADP+) activity"/>
    <property type="evidence" value="ECO:0007669"/>
    <property type="project" value="InterPro"/>
</dbReference>
<dbReference type="CDD" id="cd01065">
    <property type="entry name" value="NAD_bind_Shikimate_DH"/>
    <property type="match status" value="1"/>
</dbReference>
<name>V5FSP0_BYSSN</name>
<dbReference type="InterPro" id="IPR013708">
    <property type="entry name" value="Shikimate_DH-bd_N"/>
</dbReference>
<evidence type="ECO:0000313" key="5">
    <source>
        <dbReference type="EMBL" id="GAD92701.1"/>
    </source>
</evidence>
<dbReference type="Gene3D" id="3.40.50.10860">
    <property type="entry name" value="Leucine Dehydrogenase, chain A, domain 1"/>
    <property type="match status" value="1"/>
</dbReference>
<dbReference type="AlphaFoldDB" id="V5FSP0"/>
<dbReference type="Proteomes" id="UP000018001">
    <property type="component" value="Unassembled WGS sequence"/>
</dbReference>
<keyword evidence="6" id="KW-1185">Reference proteome</keyword>
<dbReference type="PANTHER" id="PTHR21089:SF26">
    <property type="entry name" value="AROM POLYPEPTIDE, PUTATIVE-RELATED"/>
    <property type="match status" value="1"/>
</dbReference>
<reference evidence="6" key="1">
    <citation type="journal article" date="2014" name="Genome Announc.">
        <title>Draft genome sequence of the formaldehyde-resistant fungus Byssochlamys spectabilis No. 5 (anamorph Paecilomyces variotii No. 5) (NBRC109023).</title>
        <authorList>
            <person name="Oka T."/>
            <person name="Ekino K."/>
            <person name="Fukuda K."/>
            <person name="Nomura Y."/>
        </authorList>
    </citation>
    <scope>NUCLEOTIDE SEQUENCE [LARGE SCALE GENOMIC DNA]</scope>
    <source>
        <strain evidence="6">No. 5 / NBRC 109023</strain>
    </source>
</reference>
<dbReference type="Gene3D" id="3.40.50.720">
    <property type="entry name" value="NAD(P)-binding Rossmann-like Domain"/>
    <property type="match status" value="1"/>
</dbReference>
<dbReference type="Pfam" id="PF18317">
    <property type="entry name" value="SDH_C"/>
    <property type="match status" value="1"/>
</dbReference>
<sequence length="379" mass="42045">MHAHILPSGITLKHVEARQAKAIAVLGTMFAIFSRLVPSGSALLLIDVPVPFYADLRFAVFPYLVTLFLHHILALYSEIRMGSYAESQDRGILPKQFHIFGNGISFSISPIIHNAGFRHDGLPYTYDIQESRNIDEVAHLISRDEFGGASVTMPHKLQVHKYCDRESETAKSIGAINTLVVGYDGANRTITGENTDWSGLHAIINNYKTRSGKKMDAGLVIGAGGASRAALYAMYRAGIRTIYLVNRTFSRAESVRETFKDLFSVTILQNLRGLPQDIHVIIGTIPAHVTTEEQYHNLFGGCGLCIDMSYKPRQTPLLKAAKRNSEWETITGLQVLLAQAFDQYRLWTGKEPPRKVIVDAIIAHEGGQNIENIEVEGKL</sequence>
<dbReference type="PANTHER" id="PTHR21089">
    <property type="entry name" value="SHIKIMATE DEHYDROGENASE"/>
    <property type="match status" value="1"/>
</dbReference>
<dbReference type="SUPFAM" id="SSF51735">
    <property type="entry name" value="NAD(P)-binding Rossmann-fold domains"/>
    <property type="match status" value="1"/>
</dbReference>
<dbReference type="UniPathway" id="UPA00053">
    <property type="reaction ID" value="UER00087"/>
</dbReference>
<dbReference type="Pfam" id="PF08501">
    <property type="entry name" value="Shikimate_dh_N"/>
    <property type="match status" value="1"/>
</dbReference>
<evidence type="ECO:0000259" key="3">
    <source>
        <dbReference type="Pfam" id="PF08501"/>
    </source>
</evidence>
<accession>V5FSP0</accession>
<dbReference type="InterPro" id="IPR041121">
    <property type="entry name" value="SDH_C"/>
</dbReference>
<organism evidence="5 6">
    <name type="scientific">Byssochlamys spectabilis (strain No. 5 / NBRC 109023)</name>
    <name type="common">Paecilomyces variotii</name>
    <dbReference type="NCBI Taxonomy" id="1356009"/>
    <lineage>
        <taxon>Eukaryota</taxon>
        <taxon>Fungi</taxon>
        <taxon>Dikarya</taxon>
        <taxon>Ascomycota</taxon>
        <taxon>Pezizomycotina</taxon>
        <taxon>Eurotiomycetes</taxon>
        <taxon>Eurotiomycetidae</taxon>
        <taxon>Eurotiales</taxon>
        <taxon>Thermoascaceae</taxon>
        <taxon>Paecilomyces</taxon>
    </lineage>
</organism>
<feature type="domain" description="SDH C-terminal" evidence="4">
    <location>
        <begin position="332"/>
        <end position="361"/>
    </location>
</feature>
<feature type="transmembrane region" description="Helical" evidence="1">
    <location>
        <begin position="58"/>
        <end position="76"/>
    </location>
</feature>
<evidence type="ECO:0000256" key="1">
    <source>
        <dbReference type="SAM" id="Phobius"/>
    </source>
</evidence>
<dbReference type="InterPro" id="IPR006151">
    <property type="entry name" value="Shikm_DH/Glu-tRNA_Rdtase"/>
</dbReference>
<protein>
    <submittedName>
        <fullName evidence="5">Shikimate / quinate 5-dehydrogenase, protein</fullName>
    </submittedName>
</protein>
<dbReference type="NCBIfam" id="TIGR01809">
    <property type="entry name" value="Shik-DH-AROM"/>
    <property type="match status" value="1"/>
</dbReference>
<dbReference type="InterPro" id="IPR010110">
    <property type="entry name" value="Shikimate_DH_AroM-type"/>
</dbReference>
<evidence type="ECO:0000259" key="2">
    <source>
        <dbReference type="Pfam" id="PF01488"/>
    </source>
</evidence>
<keyword evidence="1" id="KW-1133">Transmembrane helix</keyword>
<evidence type="ECO:0000313" key="6">
    <source>
        <dbReference type="Proteomes" id="UP000018001"/>
    </source>
</evidence>
<evidence type="ECO:0000259" key="4">
    <source>
        <dbReference type="Pfam" id="PF18317"/>
    </source>
</evidence>
<dbReference type="OrthoDB" id="204377at2759"/>
<proteinExistence type="predicted"/>
<dbReference type="InterPro" id="IPR046346">
    <property type="entry name" value="Aminoacid_DH-like_N_sf"/>
</dbReference>
<feature type="transmembrane region" description="Helical" evidence="1">
    <location>
        <begin position="22"/>
        <end position="46"/>
    </location>
</feature>
<dbReference type="HOGENOM" id="CLU_044063_1_1_1"/>
<dbReference type="Pfam" id="PF01488">
    <property type="entry name" value="Shikimate_DH"/>
    <property type="match status" value="1"/>
</dbReference>
<dbReference type="eggNOG" id="KOG0692">
    <property type="taxonomic scope" value="Eukaryota"/>
</dbReference>
<feature type="domain" description="Quinate/shikimate 5-dehydrogenase/glutamyl-tRNA reductase" evidence="2">
    <location>
        <begin position="218"/>
        <end position="287"/>
    </location>
</feature>
<dbReference type="GO" id="GO:0005737">
    <property type="term" value="C:cytoplasm"/>
    <property type="evidence" value="ECO:0007669"/>
    <property type="project" value="InterPro"/>
</dbReference>